<dbReference type="Proteomes" id="UP000426265">
    <property type="component" value="Unassembled WGS sequence"/>
</dbReference>
<evidence type="ECO:0000256" key="1">
    <source>
        <dbReference type="SAM" id="SignalP"/>
    </source>
</evidence>
<dbReference type="EMBL" id="CACRSJ010000104">
    <property type="protein sequence ID" value="VYS48824.1"/>
    <property type="molecule type" value="Genomic_DNA"/>
</dbReference>
<evidence type="ECO:0000313" key="6">
    <source>
        <dbReference type="Proteomes" id="UP000434276"/>
    </source>
</evidence>
<keyword evidence="1" id="KW-0732">Signal</keyword>
<evidence type="ECO:0000313" key="3">
    <source>
        <dbReference type="EMBL" id="CAD5315277.1"/>
    </source>
</evidence>
<gene>
    <name evidence="4" type="ORF">AN1_LOCUS4304</name>
    <name evidence="3" type="ORF">AT9943_LOCUS3656</name>
    <name evidence="2" type="ORF">C24_LOCUS4187</name>
</gene>
<dbReference type="Proteomes" id="UP000434276">
    <property type="component" value="Unassembled WGS sequence"/>
</dbReference>
<accession>A0A5S9WNV7</accession>
<evidence type="ECO:0000313" key="5">
    <source>
        <dbReference type="Proteomes" id="UP000426265"/>
    </source>
</evidence>
<dbReference type="PANTHER" id="PTHR36328:SF7">
    <property type="entry name" value="TRANSMEMBRANE PROTEIN"/>
    <property type="match status" value="1"/>
</dbReference>
<dbReference type="AlphaFoldDB" id="A0A654EI78"/>
<proteinExistence type="predicted"/>
<dbReference type="OrthoDB" id="1112472at2759"/>
<dbReference type="ExpressionAtlas" id="A0A654EI78">
    <property type="expression patterns" value="baseline and differential"/>
</dbReference>
<evidence type="ECO:0000313" key="4">
    <source>
        <dbReference type="EMBL" id="VYS48824.1"/>
    </source>
</evidence>
<organism evidence="4 5">
    <name type="scientific">Arabidopsis thaliana</name>
    <name type="common">Mouse-ear cress</name>
    <dbReference type="NCBI Taxonomy" id="3702"/>
    <lineage>
        <taxon>Eukaryota</taxon>
        <taxon>Viridiplantae</taxon>
        <taxon>Streptophyta</taxon>
        <taxon>Embryophyta</taxon>
        <taxon>Tracheophyta</taxon>
        <taxon>Spermatophyta</taxon>
        <taxon>Magnoliopsida</taxon>
        <taxon>eudicotyledons</taxon>
        <taxon>Gunneridae</taxon>
        <taxon>Pentapetalae</taxon>
        <taxon>rosids</taxon>
        <taxon>malvids</taxon>
        <taxon>Brassicales</taxon>
        <taxon>Brassicaceae</taxon>
        <taxon>Camelineae</taxon>
        <taxon>Arabidopsis</taxon>
    </lineage>
</organism>
<protein>
    <submittedName>
        <fullName evidence="3">(thale cress) hypothetical protein</fullName>
    </submittedName>
</protein>
<sequence>MASFHSGKSIFLKLFVFSLLVVLPLSQSNASRIPRAPISSRRPICPACVCCEPAPLGSCCRCCASPIVTQTHHHSQSP</sequence>
<evidence type="ECO:0000313" key="2">
    <source>
        <dbReference type="EMBL" id="CAA0287873.1"/>
    </source>
</evidence>
<name>A0A654EI78_ARATH</name>
<evidence type="ECO:0000313" key="7">
    <source>
        <dbReference type="Proteomes" id="UP000516314"/>
    </source>
</evidence>
<dbReference type="Proteomes" id="UP000516314">
    <property type="component" value="Chromosome 1"/>
</dbReference>
<reference evidence="4 5" key="1">
    <citation type="submission" date="2019-11" db="EMBL/GenBank/DDBJ databases">
        <authorList>
            <person name="Jiao W.-B."/>
            <person name="Schneeberger K."/>
        </authorList>
    </citation>
    <scope>NUCLEOTIDE SEQUENCE [LARGE SCALE GENOMIC DNA]</scope>
    <source>
        <strain evidence="5">cv. An-1</strain>
        <strain evidence="6">cv. C24</strain>
    </source>
</reference>
<feature type="chain" id="PRO_5036158785" evidence="1">
    <location>
        <begin position="31"/>
        <end position="78"/>
    </location>
</feature>
<reference evidence="3 7" key="2">
    <citation type="submission" date="2020-09" db="EMBL/GenBank/DDBJ databases">
        <authorList>
            <person name="Ashkenazy H."/>
        </authorList>
    </citation>
    <scope>NUCLEOTIDE SEQUENCE [LARGE SCALE GENOMIC DNA]</scope>
    <source>
        <strain evidence="7">cv. Cdm-0</strain>
    </source>
</reference>
<dbReference type="PANTHER" id="PTHR36328">
    <property type="entry name" value="TRANSMEMBRANE PROTEIN"/>
    <property type="match status" value="1"/>
</dbReference>
<dbReference type="EMBL" id="CACSHJ010000087">
    <property type="protein sequence ID" value="CAA0287873.1"/>
    <property type="molecule type" value="Genomic_DNA"/>
</dbReference>
<dbReference type="EMBL" id="LR881466">
    <property type="protein sequence ID" value="CAD5315277.1"/>
    <property type="molecule type" value="Genomic_DNA"/>
</dbReference>
<accession>A0A654EI78</accession>
<feature type="signal peptide" evidence="1">
    <location>
        <begin position="1"/>
        <end position="30"/>
    </location>
</feature>